<evidence type="ECO:0000313" key="3">
    <source>
        <dbReference type="Proteomes" id="UP000195611"/>
    </source>
</evidence>
<evidence type="ECO:0000313" key="2">
    <source>
        <dbReference type="EMBL" id="SJN44932.1"/>
    </source>
</evidence>
<protein>
    <submittedName>
        <fullName evidence="2">Uncharacterized protein</fullName>
    </submittedName>
</protein>
<dbReference type="Proteomes" id="UP000195611">
    <property type="component" value="Unassembled WGS sequence"/>
</dbReference>
<sequence length="57" mass="6563">MEIIEIVKKKLWLRIFLYLLIGIPVGLLMVDNELLLGLGLILLFVVALKEENSKQKK</sequence>
<gene>
    <name evidence="2" type="ORF">FM115_10855</name>
</gene>
<feature type="transmembrane region" description="Helical" evidence="1">
    <location>
        <begin position="34"/>
        <end position="50"/>
    </location>
</feature>
<accession>A0A1R4KL24</accession>
<proteinExistence type="predicted"/>
<name>A0A1R4KL24_9LACT</name>
<feature type="transmembrane region" description="Helical" evidence="1">
    <location>
        <begin position="12"/>
        <end position="28"/>
    </location>
</feature>
<dbReference type="AlphaFoldDB" id="A0A1R4KL24"/>
<organism evidence="2 3">
    <name type="scientific">Marinilactibacillus psychrotolerans 42ea</name>
    <dbReference type="NCBI Taxonomy" id="1255609"/>
    <lineage>
        <taxon>Bacteria</taxon>
        <taxon>Bacillati</taxon>
        <taxon>Bacillota</taxon>
        <taxon>Bacilli</taxon>
        <taxon>Lactobacillales</taxon>
        <taxon>Carnobacteriaceae</taxon>
        <taxon>Marinilactibacillus</taxon>
    </lineage>
</organism>
<evidence type="ECO:0000256" key="1">
    <source>
        <dbReference type="SAM" id="Phobius"/>
    </source>
</evidence>
<keyword evidence="1" id="KW-1133">Transmembrane helix</keyword>
<dbReference type="RefSeq" id="WP_179203977.1">
    <property type="nucleotide sequence ID" value="NZ_FUKW01000155.1"/>
</dbReference>
<keyword evidence="1" id="KW-0472">Membrane</keyword>
<reference evidence="2 3" key="1">
    <citation type="submission" date="2017-02" db="EMBL/GenBank/DDBJ databases">
        <authorList>
            <person name="Peterson S.W."/>
        </authorList>
    </citation>
    <scope>NUCLEOTIDE SEQUENCE [LARGE SCALE GENOMIC DNA]</scope>
    <source>
        <strain evidence="2 3">42ea</strain>
    </source>
</reference>
<dbReference type="EMBL" id="FUKW01000155">
    <property type="protein sequence ID" value="SJN44932.1"/>
    <property type="molecule type" value="Genomic_DNA"/>
</dbReference>
<keyword evidence="1" id="KW-0812">Transmembrane</keyword>